<proteinExistence type="predicted"/>
<dbReference type="AlphaFoldDB" id="A0A377GZ48"/>
<protein>
    <submittedName>
        <fullName evidence="1">Uncharacterized protein</fullName>
    </submittedName>
</protein>
<name>A0A377GZ48_9FUSO</name>
<accession>A0A377GZ48</accession>
<keyword evidence="2" id="KW-1185">Reference proteome</keyword>
<evidence type="ECO:0000313" key="1">
    <source>
        <dbReference type="EMBL" id="STO32270.1"/>
    </source>
</evidence>
<evidence type="ECO:0000313" key="2">
    <source>
        <dbReference type="Proteomes" id="UP000255328"/>
    </source>
</evidence>
<organism evidence="1 2">
    <name type="scientific">Fusobacterium necrogenes</name>
    <dbReference type="NCBI Taxonomy" id="858"/>
    <lineage>
        <taxon>Bacteria</taxon>
        <taxon>Fusobacteriati</taxon>
        <taxon>Fusobacteriota</taxon>
        <taxon>Fusobacteriia</taxon>
        <taxon>Fusobacteriales</taxon>
        <taxon>Fusobacteriaceae</taxon>
        <taxon>Fusobacterium</taxon>
    </lineage>
</organism>
<gene>
    <name evidence="1" type="ORF">NCTC10723_01763</name>
</gene>
<dbReference type="Proteomes" id="UP000255328">
    <property type="component" value="Unassembled WGS sequence"/>
</dbReference>
<reference evidence="1 2" key="1">
    <citation type="submission" date="2018-06" db="EMBL/GenBank/DDBJ databases">
        <authorList>
            <consortium name="Pathogen Informatics"/>
            <person name="Doyle S."/>
        </authorList>
    </citation>
    <scope>NUCLEOTIDE SEQUENCE [LARGE SCALE GENOMIC DNA]</scope>
    <source>
        <strain evidence="1 2">NCTC10723</strain>
    </source>
</reference>
<dbReference type="EMBL" id="UGGU01000003">
    <property type="protein sequence ID" value="STO32270.1"/>
    <property type="molecule type" value="Genomic_DNA"/>
</dbReference>
<sequence>MDILAIKRKKYIQISIDGVYVSLSRDYIEAEELHLDKSIKRGIKGRDSLKTCRDKFFTEKTPLYPRRSLYLSSKASGDIIVKPM</sequence>